<organism evidence="1 2">
    <name type="scientific">Rosa chinensis</name>
    <name type="common">China rose</name>
    <dbReference type="NCBI Taxonomy" id="74649"/>
    <lineage>
        <taxon>Eukaryota</taxon>
        <taxon>Viridiplantae</taxon>
        <taxon>Streptophyta</taxon>
        <taxon>Embryophyta</taxon>
        <taxon>Tracheophyta</taxon>
        <taxon>Spermatophyta</taxon>
        <taxon>Magnoliopsida</taxon>
        <taxon>eudicotyledons</taxon>
        <taxon>Gunneridae</taxon>
        <taxon>Pentapetalae</taxon>
        <taxon>rosids</taxon>
        <taxon>fabids</taxon>
        <taxon>Rosales</taxon>
        <taxon>Rosaceae</taxon>
        <taxon>Rosoideae</taxon>
        <taxon>Rosoideae incertae sedis</taxon>
        <taxon>Rosa</taxon>
    </lineage>
</organism>
<reference evidence="1 2" key="1">
    <citation type="journal article" date="2018" name="Nat. Genet.">
        <title>The Rosa genome provides new insights in the design of modern roses.</title>
        <authorList>
            <person name="Bendahmane M."/>
        </authorList>
    </citation>
    <scope>NUCLEOTIDE SEQUENCE [LARGE SCALE GENOMIC DNA]</scope>
    <source>
        <strain evidence="2">cv. Old Blush</strain>
    </source>
</reference>
<proteinExistence type="predicted"/>
<protein>
    <submittedName>
        <fullName evidence="1">Uncharacterized protein</fullName>
    </submittedName>
</protein>
<gene>
    <name evidence="1" type="ORF">RchiOBHm_Chr3g0464161</name>
</gene>
<dbReference type="Proteomes" id="UP000238479">
    <property type="component" value="Chromosome 3"/>
</dbReference>
<keyword evidence="2" id="KW-1185">Reference proteome</keyword>
<name>A0A2P6R9D8_ROSCH</name>
<accession>A0A2P6R9D8</accession>
<comment type="caution">
    <text evidence="1">The sequence shown here is derived from an EMBL/GenBank/DDBJ whole genome shotgun (WGS) entry which is preliminary data.</text>
</comment>
<sequence>MGKTKLGFLSEFYFGVSFRSEDEHARSVKETSPSHAVVVVVIVIDNGGGVRVIETQSKVQRQKARQPNCRQVLFWLNSS</sequence>
<dbReference type="AlphaFoldDB" id="A0A2P6R9D8"/>
<dbReference type="Gramene" id="PRQ43044">
    <property type="protein sequence ID" value="PRQ43044"/>
    <property type="gene ID" value="RchiOBHm_Chr3g0464161"/>
</dbReference>
<evidence type="ECO:0000313" key="2">
    <source>
        <dbReference type="Proteomes" id="UP000238479"/>
    </source>
</evidence>
<evidence type="ECO:0000313" key="1">
    <source>
        <dbReference type="EMBL" id="PRQ43044.1"/>
    </source>
</evidence>
<dbReference type="EMBL" id="PDCK01000041">
    <property type="protein sequence ID" value="PRQ43044.1"/>
    <property type="molecule type" value="Genomic_DNA"/>
</dbReference>